<dbReference type="AlphaFoldDB" id="A0A1H3UL53"/>
<name>A0A1H3UL53_9PSED</name>
<dbReference type="RefSeq" id="WP_069787375.1">
    <property type="nucleotide sequence ID" value="NZ_FNOX01000014.1"/>
</dbReference>
<dbReference type="Proteomes" id="UP000182902">
    <property type="component" value="Unassembled WGS sequence"/>
</dbReference>
<accession>A0A1H3UL53</accession>
<dbReference type="Pfam" id="PF26125">
    <property type="entry name" value="AcrVA2-like"/>
    <property type="match status" value="1"/>
</dbReference>
<organism evidence="1 2">
    <name type="scientific">Pseudomonas salomonii</name>
    <dbReference type="NCBI Taxonomy" id="191391"/>
    <lineage>
        <taxon>Bacteria</taxon>
        <taxon>Pseudomonadati</taxon>
        <taxon>Pseudomonadota</taxon>
        <taxon>Gammaproteobacteria</taxon>
        <taxon>Pseudomonadales</taxon>
        <taxon>Pseudomonadaceae</taxon>
        <taxon>Pseudomonas</taxon>
    </lineage>
</organism>
<dbReference type="EMBL" id="FNOX01000014">
    <property type="protein sequence ID" value="SDZ62439.1"/>
    <property type="molecule type" value="Genomic_DNA"/>
</dbReference>
<evidence type="ECO:0000313" key="2">
    <source>
        <dbReference type="Proteomes" id="UP000182902"/>
    </source>
</evidence>
<sequence>MDITYKLPHPVRVNCTEFGERNSQAIDRFYDLVFGPLDIETCSIDFLNNVLATTRPDVFESFRVNSTTDHLAGVIMSSTLFPYKFKNQDGNILTTSNVIDQLLEETEIGDDIPISYLRPPFKNCYIEFTEDRSSSLRVFNEQTHEHILEGVYISETQIEPGTEGMQRYVAHPLVDTTQTLRILELMFTGSPLGKSHNTDDALRVQGFYIQDNALTIKEELKRVEERYGADEDFAGDMNYVSEALNHMAKVLLFINCKQYRDVAFNEKKEMLKKVVALKSLPKIKKYESKLRKVYDRIIIKPEDSVVYESSLGHNHARDVQPKKTHWRKGHFRMQPYGVGATKRKVIFIEPTVVGGVFAKKKSYDVKSK</sequence>
<evidence type="ECO:0000313" key="1">
    <source>
        <dbReference type="EMBL" id="SDZ62439.1"/>
    </source>
</evidence>
<dbReference type="InterPro" id="IPR058915">
    <property type="entry name" value="AcrVA2-like"/>
</dbReference>
<proteinExistence type="predicted"/>
<protein>
    <submittedName>
        <fullName evidence="1">Uncharacterized protein</fullName>
    </submittedName>
</protein>
<reference evidence="1 2" key="1">
    <citation type="submission" date="2016-10" db="EMBL/GenBank/DDBJ databases">
        <authorList>
            <person name="de Groot N.N."/>
        </authorList>
    </citation>
    <scope>NUCLEOTIDE SEQUENCE [LARGE SCALE GENOMIC DNA]</scope>
    <source>
        <strain evidence="1 2">ICMP 14252</strain>
    </source>
</reference>
<gene>
    <name evidence="1" type="ORF">SAMN05216247_114126</name>
</gene>